<dbReference type="GO" id="GO:0009626">
    <property type="term" value="P:plant-type hypersensitive response"/>
    <property type="evidence" value="ECO:0000318"/>
    <property type="project" value="GO_Central"/>
</dbReference>
<reference evidence="3 5" key="1">
    <citation type="journal article" date="2011" name="Nature">
        <title>The Medicago genome provides insight into the evolution of rhizobial symbioses.</title>
        <authorList>
            <person name="Young N.D."/>
            <person name="Debelle F."/>
            <person name="Oldroyd G.E."/>
            <person name="Geurts R."/>
            <person name="Cannon S.B."/>
            <person name="Udvardi M.K."/>
            <person name="Benedito V.A."/>
            <person name="Mayer K.F."/>
            <person name="Gouzy J."/>
            <person name="Schoof H."/>
            <person name="Van de Peer Y."/>
            <person name="Proost S."/>
            <person name="Cook D.R."/>
            <person name="Meyers B.C."/>
            <person name="Spannagl M."/>
            <person name="Cheung F."/>
            <person name="De Mita S."/>
            <person name="Krishnakumar V."/>
            <person name="Gundlach H."/>
            <person name="Zhou S."/>
            <person name="Mudge J."/>
            <person name="Bharti A.K."/>
            <person name="Murray J.D."/>
            <person name="Naoumkina M.A."/>
            <person name="Rosen B."/>
            <person name="Silverstein K.A."/>
            <person name="Tang H."/>
            <person name="Rombauts S."/>
            <person name="Zhao P.X."/>
            <person name="Zhou P."/>
            <person name="Barbe V."/>
            <person name="Bardou P."/>
            <person name="Bechner M."/>
            <person name="Bellec A."/>
            <person name="Berger A."/>
            <person name="Berges H."/>
            <person name="Bidwell S."/>
            <person name="Bisseling T."/>
            <person name="Choisne N."/>
            <person name="Couloux A."/>
            <person name="Denny R."/>
            <person name="Deshpande S."/>
            <person name="Dai X."/>
            <person name="Doyle J.J."/>
            <person name="Dudez A.M."/>
            <person name="Farmer A.D."/>
            <person name="Fouteau S."/>
            <person name="Franken C."/>
            <person name="Gibelin C."/>
            <person name="Gish J."/>
            <person name="Goldstein S."/>
            <person name="Gonzalez A.J."/>
            <person name="Green P.J."/>
            <person name="Hallab A."/>
            <person name="Hartog M."/>
            <person name="Hua A."/>
            <person name="Humphray S.J."/>
            <person name="Jeong D.H."/>
            <person name="Jing Y."/>
            <person name="Jocker A."/>
            <person name="Kenton S.M."/>
            <person name="Kim D.J."/>
            <person name="Klee K."/>
            <person name="Lai H."/>
            <person name="Lang C."/>
            <person name="Lin S."/>
            <person name="Macmil S.L."/>
            <person name="Magdelenat G."/>
            <person name="Matthews L."/>
            <person name="McCorrison J."/>
            <person name="Monaghan E.L."/>
            <person name="Mun J.H."/>
            <person name="Najar F.Z."/>
            <person name="Nicholson C."/>
            <person name="Noirot C."/>
            <person name="O'Bleness M."/>
            <person name="Paule C.R."/>
            <person name="Poulain J."/>
            <person name="Prion F."/>
            <person name="Qin B."/>
            <person name="Qu C."/>
            <person name="Retzel E.F."/>
            <person name="Riddle C."/>
            <person name="Sallet E."/>
            <person name="Samain S."/>
            <person name="Samson N."/>
            <person name="Sanders I."/>
            <person name="Saurat O."/>
            <person name="Scarpelli C."/>
            <person name="Schiex T."/>
            <person name="Segurens B."/>
            <person name="Severin A.J."/>
            <person name="Sherrier D.J."/>
            <person name="Shi R."/>
            <person name="Sims S."/>
            <person name="Singer S.R."/>
            <person name="Sinharoy S."/>
            <person name="Sterck L."/>
            <person name="Viollet A."/>
            <person name="Wang B.B."/>
            <person name="Wang K."/>
            <person name="Wang M."/>
            <person name="Wang X."/>
            <person name="Warfsmann J."/>
            <person name="Weissenbach J."/>
            <person name="White D.D."/>
            <person name="White J.D."/>
            <person name="Wiley G.B."/>
            <person name="Wincker P."/>
            <person name="Xing Y."/>
            <person name="Yang L."/>
            <person name="Yao Z."/>
            <person name="Ying F."/>
            <person name="Zhai J."/>
            <person name="Zhou L."/>
            <person name="Zuber A."/>
            <person name="Denarie J."/>
            <person name="Dixon R.A."/>
            <person name="May G.D."/>
            <person name="Schwartz D.C."/>
            <person name="Rogers J."/>
            <person name="Quetier F."/>
            <person name="Town C.D."/>
            <person name="Roe B.A."/>
        </authorList>
    </citation>
    <scope>NUCLEOTIDE SEQUENCE [LARGE SCALE GENOMIC DNA]</scope>
    <source>
        <strain evidence="3">A17</strain>
        <strain evidence="4 5">cv. Jemalong A17</strain>
    </source>
</reference>
<dbReference type="Gene3D" id="1.10.510.10">
    <property type="entry name" value="Transferase(Phosphotransferase) domain 1"/>
    <property type="match status" value="1"/>
</dbReference>
<reference evidence="3 5" key="2">
    <citation type="journal article" date="2014" name="BMC Genomics">
        <title>An improved genome release (version Mt4.0) for the model legume Medicago truncatula.</title>
        <authorList>
            <person name="Tang H."/>
            <person name="Krishnakumar V."/>
            <person name="Bidwell S."/>
            <person name="Rosen B."/>
            <person name="Chan A."/>
            <person name="Zhou S."/>
            <person name="Gentzbittel L."/>
            <person name="Childs K.L."/>
            <person name="Yandell M."/>
            <person name="Gundlach H."/>
            <person name="Mayer K.F."/>
            <person name="Schwartz D.C."/>
            <person name="Town C.D."/>
        </authorList>
    </citation>
    <scope>GENOME REANNOTATION</scope>
    <source>
        <strain evidence="3">A17</strain>
        <strain evidence="4 5">cv. Jemalong A17</strain>
    </source>
</reference>
<dbReference type="GO" id="GO:0004674">
    <property type="term" value="F:protein serine/threonine kinase activity"/>
    <property type="evidence" value="ECO:0000318"/>
    <property type="project" value="GO_Central"/>
</dbReference>
<keyword evidence="3" id="KW-0418">Kinase</keyword>
<dbReference type="HOGENOM" id="CLU_000288_21_3_1"/>
<dbReference type="GO" id="GO:0005886">
    <property type="term" value="C:plasma membrane"/>
    <property type="evidence" value="ECO:0000318"/>
    <property type="project" value="GO_Central"/>
</dbReference>
<dbReference type="EMBL" id="CM001217">
    <property type="protein sequence ID" value="KEH43942.1"/>
    <property type="molecule type" value="Genomic_DNA"/>
</dbReference>
<evidence type="ECO:0000259" key="2">
    <source>
        <dbReference type="Pfam" id="PF07714"/>
    </source>
</evidence>
<protein>
    <submittedName>
        <fullName evidence="3">Tyrosine kinase family protein</fullName>
    </submittedName>
</protein>
<dbReference type="AlphaFoldDB" id="G8A0X8"/>
<evidence type="ECO:0000256" key="1">
    <source>
        <dbReference type="SAM" id="Phobius"/>
    </source>
</evidence>
<evidence type="ECO:0000313" key="3">
    <source>
        <dbReference type="EMBL" id="KEH43942.1"/>
    </source>
</evidence>
<dbReference type="PANTHER" id="PTHR27006">
    <property type="entry name" value="PROMASTIGOTE SURFACE ANTIGEN PROTEIN PSA"/>
    <property type="match status" value="1"/>
</dbReference>
<dbReference type="OMA" id="HQHRSIC"/>
<organism evidence="4">
    <name type="scientific">Medicago truncatula</name>
    <name type="common">Barrel medic</name>
    <name type="synonym">Medicago tribuloides</name>
    <dbReference type="NCBI Taxonomy" id="3880"/>
    <lineage>
        <taxon>Eukaryota</taxon>
        <taxon>Viridiplantae</taxon>
        <taxon>Streptophyta</taxon>
        <taxon>Embryophyta</taxon>
        <taxon>Tracheophyta</taxon>
        <taxon>Spermatophyta</taxon>
        <taxon>Magnoliopsida</taxon>
        <taxon>eudicotyledons</taxon>
        <taxon>Gunneridae</taxon>
        <taxon>Pentapetalae</taxon>
        <taxon>rosids</taxon>
        <taxon>fabids</taxon>
        <taxon>Fabales</taxon>
        <taxon>Fabaceae</taxon>
        <taxon>Papilionoideae</taxon>
        <taxon>50 kb inversion clade</taxon>
        <taxon>NPAAA clade</taxon>
        <taxon>Hologalegina</taxon>
        <taxon>IRL clade</taxon>
        <taxon>Trifolieae</taxon>
        <taxon>Medicago</taxon>
    </lineage>
</organism>
<feature type="domain" description="Serine-threonine/tyrosine-protein kinase catalytic" evidence="2">
    <location>
        <begin position="81"/>
        <end position="185"/>
    </location>
</feature>
<dbReference type="InterPro" id="IPR011009">
    <property type="entry name" value="Kinase-like_dom_sf"/>
</dbReference>
<keyword evidence="5" id="KW-1185">Reference proteome</keyword>
<accession>G8A0X8</accession>
<dbReference type="Pfam" id="PF07714">
    <property type="entry name" value="PK_Tyr_Ser-Thr"/>
    <property type="match status" value="1"/>
</dbReference>
<keyword evidence="1" id="KW-1133">Transmembrane helix</keyword>
<evidence type="ECO:0000313" key="5">
    <source>
        <dbReference type="Proteomes" id="UP000002051"/>
    </source>
</evidence>
<dbReference type="SUPFAM" id="SSF56112">
    <property type="entry name" value="Protein kinase-like (PK-like)"/>
    <property type="match status" value="1"/>
</dbReference>
<sequence length="241" mass="26982">MPAEFVQLKMGMNLKFILQRTTPKSGKGSLVDNQRISNDSLDVEISLEVQGGLDYFRVVEGTRITACVFVFLFSALFFPGYMSPEYAMLGKFSEKSDVFSFGVMIIEIITGKRNAKSYESNHDAKGLLSYVWRQWNDQTLLTAIDSNIKEKYSQIEVIKCIQIGLLCVQENPNARPTMATVVSYLTNHSLELPFPQEPAFVLHSTIDQKIVGQQESSSGLSASSSKPFSVNDMSISTFYPR</sequence>
<dbReference type="GO" id="GO:0007165">
    <property type="term" value="P:signal transduction"/>
    <property type="evidence" value="ECO:0000318"/>
    <property type="project" value="GO_Central"/>
</dbReference>
<reference evidence="4" key="3">
    <citation type="submission" date="2015-04" db="UniProtKB">
        <authorList>
            <consortium name="EnsemblPlants"/>
        </authorList>
    </citation>
    <scope>IDENTIFICATION</scope>
    <source>
        <strain evidence="4">cv. Jemalong A17</strain>
    </source>
</reference>
<dbReference type="GO" id="GO:0042742">
    <property type="term" value="P:defense response to bacterium"/>
    <property type="evidence" value="ECO:0000318"/>
    <property type="project" value="GO_Central"/>
</dbReference>
<feature type="transmembrane region" description="Helical" evidence="1">
    <location>
        <begin position="63"/>
        <end position="82"/>
    </location>
</feature>
<proteinExistence type="predicted"/>
<keyword evidence="1" id="KW-0812">Transmembrane</keyword>
<dbReference type="EnsemblPlants" id="KEH43942">
    <property type="protein sequence ID" value="KEH43942"/>
    <property type="gene ID" value="MTR_1g105630"/>
</dbReference>
<dbReference type="PaxDb" id="3880-AES85116"/>
<name>G8A0X8_MEDTR</name>
<keyword evidence="3" id="KW-0808">Transferase</keyword>
<dbReference type="InterPro" id="IPR001245">
    <property type="entry name" value="Ser-Thr/Tyr_kinase_cat_dom"/>
</dbReference>
<evidence type="ECO:0000313" key="4">
    <source>
        <dbReference type="EnsemblPlants" id="KEH43942"/>
    </source>
</evidence>
<gene>
    <name evidence="3" type="ordered locus">MTR_1g105630</name>
</gene>
<keyword evidence="1" id="KW-0472">Membrane</keyword>
<dbReference type="Proteomes" id="UP000002051">
    <property type="component" value="Unassembled WGS sequence"/>
</dbReference>
<dbReference type="PANTHER" id="PTHR27006:SF606">
    <property type="entry name" value="INTERLEUKIN-1 RECEPTOR-ASSOCIATED KINASE 4"/>
    <property type="match status" value="1"/>
</dbReference>